<sequence>MKQDKFALQANVDEFWDEIEKKARIKFESYCRHCDDLPCFELPCSDDTTLSPRQLGRIMKLRHISMFEDWIENFKEIMKYGQFASILREAISLNSNEIYENNIRLCLTQDRIAIKVLSLSLNDYLRTYIYQYRHKYSVINSVTMLALILCGLKIETSQPGIILKIVHMNKSSKNLKGIEKIIQEIKVAQHISNVSIINEKQICDFILKRSEQSSLVMQKWMTADKIRNFDLLLEILRKTEKDRMNDINS</sequence>
<accession>A0AAV5RBR7</accession>
<gene>
    <name evidence="1" type="ORF">DAPK24_051350</name>
</gene>
<dbReference type="AlphaFoldDB" id="A0AAV5RBR7"/>
<evidence type="ECO:0000313" key="2">
    <source>
        <dbReference type="Proteomes" id="UP001378960"/>
    </source>
</evidence>
<protein>
    <submittedName>
        <fullName evidence="1">Uncharacterized protein</fullName>
    </submittedName>
</protein>
<comment type="caution">
    <text evidence="1">The sequence shown here is derived from an EMBL/GenBank/DDBJ whole genome shotgun (WGS) entry which is preliminary data.</text>
</comment>
<reference evidence="1 2" key="1">
    <citation type="journal article" date="2023" name="Elife">
        <title>Identification of key yeast species and microbe-microbe interactions impacting larval growth of Drosophila in the wild.</title>
        <authorList>
            <person name="Mure A."/>
            <person name="Sugiura Y."/>
            <person name="Maeda R."/>
            <person name="Honda K."/>
            <person name="Sakurai N."/>
            <person name="Takahashi Y."/>
            <person name="Watada M."/>
            <person name="Katoh T."/>
            <person name="Gotoh A."/>
            <person name="Gotoh Y."/>
            <person name="Taniguchi I."/>
            <person name="Nakamura K."/>
            <person name="Hayashi T."/>
            <person name="Katayama T."/>
            <person name="Uemura T."/>
            <person name="Hattori Y."/>
        </authorList>
    </citation>
    <scope>NUCLEOTIDE SEQUENCE [LARGE SCALE GENOMIC DNA]</scope>
    <source>
        <strain evidence="1 2">PK-24</strain>
    </source>
</reference>
<keyword evidence="2" id="KW-1185">Reference proteome</keyword>
<organism evidence="1 2">
    <name type="scientific">Pichia kluyveri</name>
    <name type="common">Yeast</name>
    <dbReference type="NCBI Taxonomy" id="36015"/>
    <lineage>
        <taxon>Eukaryota</taxon>
        <taxon>Fungi</taxon>
        <taxon>Dikarya</taxon>
        <taxon>Ascomycota</taxon>
        <taxon>Saccharomycotina</taxon>
        <taxon>Pichiomycetes</taxon>
        <taxon>Pichiales</taxon>
        <taxon>Pichiaceae</taxon>
        <taxon>Pichia</taxon>
    </lineage>
</organism>
<name>A0AAV5RBR7_PICKL</name>
<evidence type="ECO:0000313" key="1">
    <source>
        <dbReference type="EMBL" id="GMM48537.1"/>
    </source>
</evidence>
<proteinExistence type="predicted"/>
<dbReference type="Proteomes" id="UP001378960">
    <property type="component" value="Unassembled WGS sequence"/>
</dbReference>
<dbReference type="EMBL" id="BTGB01000009">
    <property type="protein sequence ID" value="GMM48537.1"/>
    <property type="molecule type" value="Genomic_DNA"/>
</dbReference>